<evidence type="ECO:0000256" key="7">
    <source>
        <dbReference type="ARBA" id="ARBA00023237"/>
    </source>
</evidence>
<evidence type="ECO:0000256" key="4">
    <source>
        <dbReference type="ARBA" id="ARBA00022452"/>
    </source>
</evidence>
<reference evidence="10" key="1">
    <citation type="journal article" date="2019" name="Int. J. Syst. Evol. Microbiol.">
        <title>The Global Catalogue of Microorganisms (GCM) 10K type strain sequencing project: providing services to taxonomists for standard genome sequencing and annotation.</title>
        <authorList>
            <consortium name="The Broad Institute Genomics Platform"/>
            <consortium name="The Broad Institute Genome Sequencing Center for Infectious Disease"/>
            <person name="Wu L."/>
            <person name="Ma J."/>
        </authorList>
    </citation>
    <scope>NUCLEOTIDE SEQUENCE [LARGE SCALE GENOMIC DNA]</scope>
    <source>
        <strain evidence="10">CCM 2767</strain>
    </source>
</reference>
<evidence type="ECO:0000256" key="8">
    <source>
        <dbReference type="SAM" id="SignalP"/>
    </source>
</evidence>
<comment type="caution">
    <text evidence="9">The sequence shown here is derived from an EMBL/GenBank/DDBJ whole genome shotgun (WGS) entry which is preliminary data.</text>
</comment>
<feature type="signal peptide" evidence="8">
    <location>
        <begin position="1"/>
        <end position="28"/>
    </location>
</feature>
<evidence type="ECO:0000313" key="10">
    <source>
        <dbReference type="Proteomes" id="UP000642180"/>
    </source>
</evidence>
<organism evidence="9 10">
    <name type="scientific">Oxalicibacterium faecigallinarum</name>
    <dbReference type="NCBI Taxonomy" id="573741"/>
    <lineage>
        <taxon>Bacteria</taxon>
        <taxon>Pseudomonadati</taxon>
        <taxon>Pseudomonadota</taxon>
        <taxon>Betaproteobacteria</taxon>
        <taxon>Burkholderiales</taxon>
        <taxon>Oxalobacteraceae</taxon>
        <taxon>Oxalicibacterium</taxon>
    </lineage>
</organism>
<dbReference type="Gene3D" id="1.20.1600.10">
    <property type="entry name" value="Outer membrane efflux proteins (OEP)"/>
    <property type="match status" value="1"/>
</dbReference>
<gene>
    <name evidence="9" type="ORF">GCM10008066_04250</name>
</gene>
<dbReference type="GO" id="GO:0015562">
    <property type="term" value="F:efflux transmembrane transporter activity"/>
    <property type="evidence" value="ECO:0007669"/>
    <property type="project" value="InterPro"/>
</dbReference>
<dbReference type="PANTHER" id="PTHR30026">
    <property type="entry name" value="OUTER MEMBRANE PROTEIN TOLC"/>
    <property type="match status" value="1"/>
</dbReference>
<dbReference type="AlphaFoldDB" id="A0A8J3ATW8"/>
<dbReference type="SUPFAM" id="SSF56954">
    <property type="entry name" value="Outer membrane efflux proteins (OEP)"/>
    <property type="match status" value="1"/>
</dbReference>
<dbReference type="GO" id="GO:0009279">
    <property type="term" value="C:cell outer membrane"/>
    <property type="evidence" value="ECO:0007669"/>
    <property type="project" value="UniProtKB-SubCell"/>
</dbReference>
<feature type="chain" id="PRO_5035251982" evidence="8">
    <location>
        <begin position="29"/>
        <end position="546"/>
    </location>
</feature>
<keyword evidence="8" id="KW-0732">Signal</keyword>
<evidence type="ECO:0000256" key="1">
    <source>
        <dbReference type="ARBA" id="ARBA00004442"/>
    </source>
</evidence>
<keyword evidence="3" id="KW-0813">Transport</keyword>
<name>A0A8J3ATW8_9BURK</name>
<proteinExistence type="inferred from homology"/>
<dbReference type="InterPro" id="IPR003423">
    <property type="entry name" value="OMP_efflux"/>
</dbReference>
<dbReference type="Pfam" id="PF02321">
    <property type="entry name" value="OEP"/>
    <property type="match status" value="1"/>
</dbReference>
<keyword evidence="10" id="KW-1185">Reference proteome</keyword>
<accession>A0A8J3ATW8</accession>
<evidence type="ECO:0000256" key="6">
    <source>
        <dbReference type="ARBA" id="ARBA00023136"/>
    </source>
</evidence>
<dbReference type="InterPro" id="IPR051906">
    <property type="entry name" value="TolC-like"/>
</dbReference>
<keyword evidence="7" id="KW-0998">Cell outer membrane</keyword>
<protein>
    <submittedName>
        <fullName evidence="9">Channel protein TolC</fullName>
    </submittedName>
</protein>
<dbReference type="PANTHER" id="PTHR30026:SF20">
    <property type="entry name" value="OUTER MEMBRANE PROTEIN TOLC"/>
    <property type="match status" value="1"/>
</dbReference>
<dbReference type="GO" id="GO:1990281">
    <property type="term" value="C:efflux pump complex"/>
    <property type="evidence" value="ECO:0007669"/>
    <property type="project" value="TreeGrafter"/>
</dbReference>
<keyword evidence="6" id="KW-0472">Membrane</keyword>
<keyword evidence="4" id="KW-1134">Transmembrane beta strand</keyword>
<dbReference type="EMBL" id="BMDI01000001">
    <property type="protein sequence ID" value="GGI16496.1"/>
    <property type="molecule type" value="Genomic_DNA"/>
</dbReference>
<comment type="similarity">
    <text evidence="2">Belongs to the outer membrane factor (OMF) (TC 1.B.17) family.</text>
</comment>
<sequence length="546" mass="59920">MRGRFMISFITSRVLGCLAMLASVPAIAAATMSSPAEQPMQLRLAREHMNAQTKLAALSSPVPATQADGGQMLMSSPSLSANAAVASKNGRNPPAKEDDEILRMLREADAVFAGSAITLPDTLAFADGPVQAFVSLEEVLARTLQNSYSYAATTARAEGALYARNASLGQLGPSLDLRGQRGREYSAPASFIDQNTGRAATSDTHTRWDTSVILRQPLFNPGSYFDYRRTASLADAADLRREDAREALYYQAVKAYYDLMRAYAAVTFANKYAERMSGLQEYMNKRMQGGGASRVDFERVRGRALSAKSAVIEAEGALESALVTLTQLTGVRAQQLNIPHKMMPLVPASSRAAMERIFETNPAVRAAREEAAAANQELKAARSRFSPTFSFEVTQLRTSNAGGGEVLTTDRRYMLVMNMNLLNGGSDYYYQKEVGTRFVDKSNTASDVERKLKEQIEINYRTLDAVKKRIGVARMAYETNAGVADIFLDQLTTGSKQLLDVLDAYQQAYMSQVDLVQLLFLQADISYQILRNTGRASAFFEEETVR</sequence>
<evidence type="ECO:0000313" key="9">
    <source>
        <dbReference type="EMBL" id="GGI16496.1"/>
    </source>
</evidence>
<dbReference type="GO" id="GO:0015288">
    <property type="term" value="F:porin activity"/>
    <property type="evidence" value="ECO:0007669"/>
    <property type="project" value="TreeGrafter"/>
</dbReference>
<evidence type="ECO:0000256" key="5">
    <source>
        <dbReference type="ARBA" id="ARBA00022692"/>
    </source>
</evidence>
<evidence type="ECO:0000256" key="3">
    <source>
        <dbReference type="ARBA" id="ARBA00022448"/>
    </source>
</evidence>
<dbReference type="Proteomes" id="UP000642180">
    <property type="component" value="Unassembled WGS sequence"/>
</dbReference>
<keyword evidence="5" id="KW-0812">Transmembrane</keyword>
<comment type="subcellular location">
    <subcellularLocation>
        <location evidence="1">Cell outer membrane</location>
    </subcellularLocation>
</comment>
<evidence type="ECO:0000256" key="2">
    <source>
        <dbReference type="ARBA" id="ARBA00007613"/>
    </source>
</evidence>